<protein>
    <submittedName>
        <fullName evidence="2">Acetyltransferase</fullName>
    </submittedName>
</protein>
<dbReference type="PROSITE" id="PS51186">
    <property type="entry name" value="GNAT"/>
    <property type="match status" value="1"/>
</dbReference>
<comment type="caution">
    <text evidence="2">The sequence shown here is derived from an EMBL/GenBank/DDBJ whole genome shotgun (WGS) entry which is preliminary data.</text>
</comment>
<evidence type="ECO:0000259" key="1">
    <source>
        <dbReference type="PROSITE" id="PS51186"/>
    </source>
</evidence>
<reference evidence="2 3" key="1">
    <citation type="journal article" date="2013" name="ISME J.">
        <title>Comparative genomics of pathogenic lineages of Vibrio nigripulchritudo identifies virulence-associated traits.</title>
        <authorList>
            <person name="Goudenege D."/>
            <person name="Labreuche Y."/>
            <person name="Krin E."/>
            <person name="Ansquer D."/>
            <person name="Mangenot S."/>
            <person name="Calteau A."/>
            <person name="Medigue C."/>
            <person name="Mazel D."/>
            <person name="Polz M.F."/>
            <person name="Le Roux F."/>
        </authorList>
    </citation>
    <scope>NUCLEOTIDE SEQUENCE [LARGE SCALE GENOMIC DNA]</scope>
    <source>
        <strain evidence="2 3">SOn1</strain>
    </source>
</reference>
<dbReference type="InterPro" id="IPR051531">
    <property type="entry name" value="N-acetyltransferase"/>
</dbReference>
<dbReference type="Gene3D" id="3.40.630.30">
    <property type="match status" value="1"/>
</dbReference>
<sequence length="154" mass="17648">MDTVITTLNDSDKDKVFDLLTDPEVMRFLGPRRALTLAEAEEWFESAQSEQDRFAFRCTKSGELVGFCGMKVIEGKSDFGYFIRKKFWGKGLAKQMCQLALSQLSQRYNLSTFHIFIAENNIASLKVAQSLGWVKQKPYQNDCESGHLYQIVQE</sequence>
<dbReference type="AlphaFoldDB" id="A0AAV2VQ52"/>
<feature type="domain" description="N-acetyltransferase" evidence="1">
    <location>
        <begin position="3"/>
        <end position="154"/>
    </location>
</feature>
<evidence type="ECO:0000313" key="3">
    <source>
        <dbReference type="Proteomes" id="UP000018211"/>
    </source>
</evidence>
<gene>
    <name evidence="2" type="ORF">VIBNISOn1_1900012</name>
</gene>
<dbReference type="Proteomes" id="UP000018211">
    <property type="component" value="Unassembled WGS sequence"/>
</dbReference>
<organism evidence="2 3">
    <name type="scientific">Vibrio nigripulchritudo SOn1</name>
    <dbReference type="NCBI Taxonomy" id="1238450"/>
    <lineage>
        <taxon>Bacteria</taxon>
        <taxon>Pseudomonadati</taxon>
        <taxon>Pseudomonadota</taxon>
        <taxon>Gammaproteobacteria</taxon>
        <taxon>Vibrionales</taxon>
        <taxon>Vibrionaceae</taxon>
        <taxon>Vibrio</taxon>
    </lineage>
</organism>
<dbReference type="InterPro" id="IPR016181">
    <property type="entry name" value="Acyl_CoA_acyltransferase"/>
</dbReference>
<dbReference type="RefSeq" id="WP_022611887.1">
    <property type="nucleotide sequence ID" value="NZ_LK391965.1"/>
</dbReference>
<dbReference type="Pfam" id="PF13302">
    <property type="entry name" value="Acetyltransf_3"/>
    <property type="match status" value="1"/>
</dbReference>
<dbReference type="GO" id="GO:0016747">
    <property type="term" value="F:acyltransferase activity, transferring groups other than amino-acyl groups"/>
    <property type="evidence" value="ECO:0007669"/>
    <property type="project" value="InterPro"/>
</dbReference>
<dbReference type="PANTHER" id="PTHR43792:SF1">
    <property type="entry name" value="N-ACETYLTRANSFERASE DOMAIN-CONTAINING PROTEIN"/>
    <property type="match status" value="1"/>
</dbReference>
<name>A0AAV2VQ52_9VIBR</name>
<evidence type="ECO:0000313" key="2">
    <source>
        <dbReference type="EMBL" id="CCO46848.1"/>
    </source>
</evidence>
<dbReference type="EMBL" id="CAOF01000102">
    <property type="protein sequence ID" value="CCO46848.1"/>
    <property type="molecule type" value="Genomic_DNA"/>
</dbReference>
<dbReference type="InterPro" id="IPR000182">
    <property type="entry name" value="GNAT_dom"/>
</dbReference>
<dbReference type="PANTHER" id="PTHR43792">
    <property type="entry name" value="GNAT FAMILY, PUTATIVE (AFU_ORTHOLOGUE AFUA_3G00765)-RELATED-RELATED"/>
    <property type="match status" value="1"/>
</dbReference>
<proteinExistence type="predicted"/>
<dbReference type="SUPFAM" id="SSF55729">
    <property type="entry name" value="Acyl-CoA N-acyltransferases (Nat)"/>
    <property type="match status" value="1"/>
</dbReference>
<accession>A0AAV2VQ52</accession>